<reference evidence="1" key="1">
    <citation type="journal article" date="2021" name="PeerJ">
        <title>Extensive microbial diversity within the chicken gut microbiome revealed by metagenomics and culture.</title>
        <authorList>
            <person name="Gilroy R."/>
            <person name="Ravi A."/>
            <person name="Getino M."/>
            <person name="Pursley I."/>
            <person name="Horton D.L."/>
            <person name="Alikhan N.F."/>
            <person name="Baker D."/>
            <person name="Gharbi K."/>
            <person name="Hall N."/>
            <person name="Watson M."/>
            <person name="Adriaenssens E.M."/>
            <person name="Foster-Nyarko E."/>
            <person name="Jarju S."/>
            <person name="Secka A."/>
            <person name="Antonio M."/>
            <person name="Oren A."/>
            <person name="Chaudhuri R.R."/>
            <person name="La Ragione R."/>
            <person name="Hildebrand F."/>
            <person name="Pallen M.J."/>
        </authorList>
    </citation>
    <scope>NUCLEOTIDE SEQUENCE</scope>
    <source>
        <strain evidence="1">CHK124-7917</strain>
    </source>
</reference>
<reference evidence="1" key="2">
    <citation type="submission" date="2021-09" db="EMBL/GenBank/DDBJ databases">
        <authorList>
            <person name="Gilroy R."/>
        </authorList>
    </citation>
    <scope>NUCLEOTIDE SEQUENCE</scope>
    <source>
        <strain evidence="1">CHK124-7917</strain>
    </source>
</reference>
<evidence type="ECO:0000313" key="1">
    <source>
        <dbReference type="EMBL" id="HJF44312.1"/>
    </source>
</evidence>
<accession>A0A921GCH7</accession>
<gene>
    <name evidence="1" type="ORF">K8U72_00790</name>
</gene>
<dbReference type="EMBL" id="DYWQ01000011">
    <property type="protein sequence ID" value="HJF44312.1"/>
    <property type="molecule type" value="Genomic_DNA"/>
</dbReference>
<dbReference type="RefSeq" id="WP_274958411.1">
    <property type="nucleotide sequence ID" value="NZ_DYWQ01000011.1"/>
</dbReference>
<dbReference type="Pfam" id="PF06115">
    <property type="entry name" value="DUF956"/>
    <property type="match status" value="1"/>
</dbReference>
<dbReference type="PIRSF" id="PIRSF021265">
    <property type="entry name" value="DUF956"/>
    <property type="match status" value="1"/>
</dbReference>
<dbReference type="InterPro" id="IPR010360">
    <property type="entry name" value="DUF956"/>
</dbReference>
<organism evidence="1 2">
    <name type="scientific">Thermophilibacter provencensis</name>
    <dbReference type="NCBI Taxonomy" id="1852386"/>
    <lineage>
        <taxon>Bacteria</taxon>
        <taxon>Bacillati</taxon>
        <taxon>Actinomycetota</taxon>
        <taxon>Coriobacteriia</taxon>
        <taxon>Coriobacteriales</taxon>
        <taxon>Atopobiaceae</taxon>
        <taxon>Thermophilibacter</taxon>
    </lineage>
</organism>
<sequence>MAQSQNTKVELTTPASSFSGLSSYGNVMVGDRAFEYYNEKNVEDYIQIPWDQIDHVAASVMFGGRLIPRFAIFTRQNGHYAFSTRNNHATLRAIRDHIGNEKVVRSLNFLDVVSTGLRGIWRRIARR</sequence>
<proteinExistence type="predicted"/>
<dbReference type="AlphaFoldDB" id="A0A921GCH7"/>
<dbReference type="Proteomes" id="UP000697330">
    <property type="component" value="Unassembled WGS sequence"/>
</dbReference>
<evidence type="ECO:0000313" key="2">
    <source>
        <dbReference type="Proteomes" id="UP000697330"/>
    </source>
</evidence>
<protein>
    <submittedName>
        <fullName evidence="1">DUF956 family protein</fullName>
    </submittedName>
</protein>
<comment type="caution">
    <text evidence="1">The sequence shown here is derived from an EMBL/GenBank/DDBJ whole genome shotgun (WGS) entry which is preliminary data.</text>
</comment>
<name>A0A921GCH7_9ACTN</name>